<evidence type="ECO:0000313" key="1">
    <source>
        <dbReference type="EMBL" id="MBO8475617.1"/>
    </source>
</evidence>
<name>A0A9D9INP7_9BACT</name>
<dbReference type="EMBL" id="JADIMC010000019">
    <property type="protein sequence ID" value="MBO8475617.1"/>
    <property type="molecule type" value="Genomic_DNA"/>
</dbReference>
<protein>
    <submittedName>
        <fullName evidence="1">Uncharacterized protein</fullName>
    </submittedName>
</protein>
<reference evidence="1" key="1">
    <citation type="submission" date="2020-10" db="EMBL/GenBank/DDBJ databases">
        <authorList>
            <person name="Gilroy R."/>
        </authorList>
    </citation>
    <scope>NUCLEOTIDE SEQUENCE</scope>
    <source>
        <strain evidence="1">6919</strain>
    </source>
</reference>
<dbReference type="Proteomes" id="UP000823598">
    <property type="component" value="Unassembled WGS sequence"/>
</dbReference>
<comment type="caution">
    <text evidence="1">The sequence shown here is derived from an EMBL/GenBank/DDBJ whole genome shotgun (WGS) entry which is preliminary data.</text>
</comment>
<dbReference type="AlphaFoldDB" id="A0A9D9INP7"/>
<accession>A0A9D9INP7</accession>
<reference evidence="1" key="2">
    <citation type="journal article" date="2021" name="PeerJ">
        <title>Extensive microbial diversity within the chicken gut microbiome revealed by metagenomics and culture.</title>
        <authorList>
            <person name="Gilroy R."/>
            <person name="Ravi A."/>
            <person name="Getino M."/>
            <person name="Pursley I."/>
            <person name="Horton D.L."/>
            <person name="Alikhan N.F."/>
            <person name="Baker D."/>
            <person name="Gharbi K."/>
            <person name="Hall N."/>
            <person name="Watson M."/>
            <person name="Adriaenssens E.M."/>
            <person name="Foster-Nyarko E."/>
            <person name="Jarju S."/>
            <person name="Secka A."/>
            <person name="Antonio M."/>
            <person name="Oren A."/>
            <person name="Chaudhuri R.R."/>
            <person name="La Ragione R."/>
            <person name="Hildebrand F."/>
            <person name="Pallen M.J."/>
        </authorList>
    </citation>
    <scope>NUCLEOTIDE SEQUENCE</scope>
    <source>
        <strain evidence="1">6919</strain>
    </source>
</reference>
<gene>
    <name evidence="1" type="ORF">IAB88_01330</name>
</gene>
<evidence type="ECO:0000313" key="2">
    <source>
        <dbReference type="Proteomes" id="UP000823598"/>
    </source>
</evidence>
<sequence length="271" mass="29942">MKKLILILSAFLLQIGAYATNGYRIFNIDGTVRINTNGTWVTANKYAPLALNSQLEIAANSSIEIETPEGEVISYKEKGTATLSDIIKENDSNFLSSVSNFFTNLFGDKEEAKAKAKGASSRETNGYPVARTEVTESVYSLLKQMLDIEVFNNNDVILTKTPAGEGKFHYTVENNRDILIFFTIVQINDDKSVEFCFRTNDNGKEAPVLAIMPGTSVTLDFATFADNGNKSILLASPYEFATNDVCKLFDNNTDPASLNSKNIEITFYVIK</sequence>
<proteinExistence type="predicted"/>
<organism evidence="1 2">
    <name type="scientific">Candidatus Limisoma faecipullorum</name>
    <dbReference type="NCBI Taxonomy" id="2840854"/>
    <lineage>
        <taxon>Bacteria</taxon>
        <taxon>Pseudomonadati</taxon>
        <taxon>Bacteroidota</taxon>
        <taxon>Bacteroidia</taxon>
        <taxon>Bacteroidales</taxon>
        <taxon>Candidatus Limisoma</taxon>
    </lineage>
</organism>